<keyword evidence="3" id="KW-0804">Transcription</keyword>
<evidence type="ECO:0000256" key="2">
    <source>
        <dbReference type="ARBA" id="ARBA00023125"/>
    </source>
</evidence>
<feature type="domain" description="HTH araC/xylS-type" evidence="4">
    <location>
        <begin position="216"/>
        <end position="314"/>
    </location>
</feature>
<keyword evidence="6" id="KW-1185">Reference proteome</keyword>
<dbReference type="GO" id="GO:0043565">
    <property type="term" value="F:sequence-specific DNA binding"/>
    <property type="evidence" value="ECO:0007669"/>
    <property type="project" value="InterPro"/>
</dbReference>
<dbReference type="RefSeq" id="WP_093365970.1">
    <property type="nucleotide sequence ID" value="NZ_FOZZ01000007.1"/>
</dbReference>
<dbReference type="SUPFAM" id="SSF46689">
    <property type="entry name" value="Homeodomain-like"/>
    <property type="match status" value="1"/>
</dbReference>
<evidence type="ECO:0000259" key="4">
    <source>
        <dbReference type="PROSITE" id="PS01124"/>
    </source>
</evidence>
<reference evidence="5 6" key="1">
    <citation type="submission" date="2016-10" db="EMBL/GenBank/DDBJ databases">
        <authorList>
            <person name="de Groot N.N."/>
        </authorList>
    </citation>
    <scope>NUCLEOTIDE SEQUENCE [LARGE SCALE GENOMIC DNA]</scope>
    <source>
        <strain evidence="5 6">DSM 22789</strain>
    </source>
</reference>
<dbReference type="AlphaFoldDB" id="A0A1I6TY08"/>
<dbReference type="OrthoDB" id="9803764at2"/>
<dbReference type="InterPro" id="IPR018060">
    <property type="entry name" value="HTH_AraC"/>
</dbReference>
<dbReference type="EMBL" id="FOZZ01000007">
    <property type="protein sequence ID" value="SFS94066.1"/>
    <property type="molecule type" value="Genomic_DNA"/>
</dbReference>
<evidence type="ECO:0000313" key="5">
    <source>
        <dbReference type="EMBL" id="SFS94066.1"/>
    </source>
</evidence>
<dbReference type="Pfam" id="PF12833">
    <property type="entry name" value="HTH_18"/>
    <property type="match status" value="1"/>
</dbReference>
<dbReference type="PROSITE" id="PS01124">
    <property type="entry name" value="HTH_ARAC_FAMILY_2"/>
    <property type="match status" value="1"/>
</dbReference>
<dbReference type="Gene3D" id="1.10.10.60">
    <property type="entry name" value="Homeodomain-like"/>
    <property type="match status" value="1"/>
</dbReference>
<dbReference type="Proteomes" id="UP000198785">
    <property type="component" value="Unassembled WGS sequence"/>
</dbReference>
<dbReference type="PANTHER" id="PTHR43280">
    <property type="entry name" value="ARAC-FAMILY TRANSCRIPTIONAL REGULATOR"/>
    <property type="match status" value="1"/>
</dbReference>
<sequence>MMHKNPFFIVTCPSTKELRTPVTLDDLYLRFLNGKRAVPITTGLYAVGYEIDYLRLIEVKGTTDTLTSFELLHEQQTFWLVYQFLGHTSMPLLSASNKWQSGQYNGFVSRGESTLVQVDRGKNRLLFIGITHNAVDQLKEEFPLLFQIQSSHPTPTSLTIGYREKRLLEKVQQLHTTPYTFTIKLHHLICLLIEQYQQQVQSAMRSTLAGDLALYHQAVAYIQKNFLDPELNRSHIANALNVSLSTLNRAFTGRNKSISGSIQLIRLYKARELLQTTAQNIEDIAFQLYFTDRKYFTKTYKAHFNCTPNEERLKSQNKK</sequence>
<keyword evidence="1" id="KW-0805">Transcription regulation</keyword>
<dbReference type="SMART" id="SM00342">
    <property type="entry name" value="HTH_ARAC"/>
    <property type="match status" value="1"/>
</dbReference>
<dbReference type="PANTHER" id="PTHR43280:SF2">
    <property type="entry name" value="HTH-TYPE TRANSCRIPTIONAL REGULATOR EXSA"/>
    <property type="match status" value="1"/>
</dbReference>
<gene>
    <name evidence="5" type="ORF">SAMN05660206_107125</name>
</gene>
<dbReference type="InterPro" id="IPR009057">
    <property type="entry name" value="Homeodomain-like_sf"/>
</dbReference>
<name>A0A1I6TY08_9SPHI</name>
<accession>A0A1I6TY08</accession>
<dbReference type="GO" id="GO:0003700">
    <property type="term" value="F:DNA-binding transcription factor activity"/>
    <property type="evidence" value="ECO:0007669"/>
    <property type="project" value="InterPro"/>
</dbReference>
<proteinExistence type="predicted"/>
<organism evidence="5 6">
    <name type="scientific">Sphingobacterium wenxiniae</name>
    <dbReference type="NCBI Taxonomy" id="683125"/>
    <lineage>
        <taxon>Bacteria</taxon>
        <taxon>Pseudomonadati</taxon>
        <taxon>Bacteroidota</taxon>
        <taxon>Sphingobacteriia</taxon>
        <taxon>Sphingobacteriales</taxon>
        <taxon>Sphingobacteriaceae</taxon>
        <taxon>Sphingobacterium</taxon>
    </lineage>
</organism>
<evidence type="ECO:0000256" key="1">
    <source>
        <dbReference type="ARBA" id="ARBA00023015"/>
    </source>
</evidence>
<dbReference type="STRING" id="683125.SAMN05660206_107125"/>
<evidence type="ECO:0000256" key="3">
    <source>
        <dbReference type="ARBA" id="ARBA00023163"/>
    </source>
</evidence>
<evidence type="ECO:0000313" key="6">
    <source>
        <dbReference type="Proteomes" id="UP000198785"/>
    </source>
</evidence>
<keyword evidence="2" id="KW-0238">DNA-binding</keyword>
<protein>
    <submittedName>
        <fullName evidence="5">Helix-turn-helix domain-containing protein</fullName>
    </submittedName>
</protein>